<accession>A0ABS7YQC7</accession>
<feature type="domain" description="T6SS Phospholipase effector Tle1-like catalytic" evidence="1">
    <location>
        <begin position="248"/>
        <end position="500"/>
    </location>
</feature>
<dbReference type="EMBL" id="JAIWIU010000125">
    <property type="protein sequence ID" value="MCA2017876.1"/>
    <property type="molecule type" value="Genomic_DNA"/>
</dbReference>
<proteinExistence type="predicted"/>
<evidence type="ECO:0000313" key="2">
    <source>
        <dbReference type="EMBL" id="MCA2017876.1"/>
    </source>
</evidence>
<comment type="caution">
    <text evidence="2">The sequence shown here is derived from an EMBL/GenBank/DDBJ whole genome shotgun (WGS) entry which is preliminary data.</text>
</comment>
<keyword evidence="3" id="KW-1185">Reference proteome</keyword>
<name>A0ABS7YQC7_9VIBR</name>
<protein>
    <submittedName>
        <fullName evidence="2">DUF2235 domain-containing protein</fullName>
    </submittedName>
</protein>
<dbReference type="Pfam" id="PF09994">
    <property type="entry name" value="T6SS_Tle1-like_cat"/>
    <property type="match status" value="1"/>
</dbReference>
<sequence length="732" mass="84343">MNTAGHCIFCESFSHWIEIIIRDEHNQPFDNIKGTLYAPNGIQKFPITVGEDPILIKNLAPGKVYIELDYEQWLNNAQKRAPFDGEKQNSPVDLWLNNNPTGYLETDRQLFNITVGDLAKKPISNPYIVEDEGKVYSDLSTRQKAGMLDELKLETDKSYFLKVRGSNYITLRFGMFFDGTGNNTYSSTWGLNEYENYYSKWKRIYDSNCSILAKKKSTSVTKIKTKELGIDCFKMPNSEFYKKSAVCNEPTNVQKLHDLYCSPENHTNYNKNDKKIEHAIYITGVGTENCDFVKSAEESNWGAGLGINKFGVNEKTERGMDLIIDFIKNEFVKIIDDSESVDIDGVGRFEFDVFGFSRGAAVARNFINYLFNKSSLKKSYEKPMWLALVNEELNKLGLPLASFFNIEENRSCEVMFAGIYDTVCSVANIFCGDFSNHNDYNPLVKLWVDPKRVRKLIHLTADPNIEVRWNFCLNKINEADNFKEYTLFGAHSDIGGGYIASPTLSKDDYYLPMYENKVIYEIKFNETKAIFTPPTYKNGTYNDVEDLPKSILMKYKDEIDEYVERECSSGWKKDNYVITLNSLKSPLPNQMNEYIYTLSLQRFVLVDGLLPRLYLRLMFGLAKYYDVPLDDNKGDIWKNKTAFKYYYVPDSYRHPDQPDLDYIQFGKICDSVLEMAKNGIVHPILESSEFLDALKDHNLIHHSSAEGLVNEPTYDKDKQCYHRKVFSCSKGQ</sequence>
<reference evidence="3" key="1">
    <citation type="submission" date="2023-07" db="EMBL/GenBank/DDBJ databases">
        <title>Molecular identification of indigenous halophilic bacteria isolated from red sea cost, biodegradation of synthetic dyes and assessment of degraded metabolite toxicity.</title>
        <authorList>
            <person name="Chaieb K."/>
            <person name="Altayb H.N."/>
        </authorList>
    </citation>
    <scope>NUCLEOTIDE SEQUENCE [LARGE SCALE GENOMIC DNA]</scope>
    <source>
        <strain evidence="3">K20</strain>
    </source>
</reference>
<dbReference type="PANTHER" id="PTHR33840">
    <property type="match status" value="1"/>
</dbReference>
<dbReference type="PANTHER" id="PTHR33840:SF1">
    <property type="entry name" value="TLE1 PHOSPHOLIPASE DOMAIN-CONTAINING PROTEIN"/>
    <property type="match status" value="1"/>
</dbReference>
<organism evidence="2 3">
    <name type="scientific">Vibrio tritonius</name>
    <dbReference type="NCBI Taxonomy" id="1435069"/>
    <lineage>
        <taxon>Bacteria</taxon>
        <taxon>Pseudomonadati</taxon>
        <taxon>Pseudomonadota</taxon>
        <taxon>Gammaproteobacteria</taxon>
        <taxon>Vibrionales</taxon>
        <taxon>Vibrionaceae</taxon>
        <taxon>Vibrio</taxon>
    </lineage>
</organism>
<dbReference type="InterPro" id="IPR018712">
    <property type="entry name" value="Tle1-like_cat"/>
</dbReference>
<dbReference type="RefSeq" id="WP_225251479.1">
    <property type="nucleotide sequence ID" value="NZ_JAIWIU010000125.1"/>
</dbReference>
<evidence type="ECO:0000259" key="1">
    <source>
        <dbReference type="Pfam" id="PF09994"/>
    </source>
</evidence>
<evidence type="ECO:0000313" key="3">
    <source>
        <dbReference type="Proteomes" id="UP001199044"/>
    </source>
</evidence>
<gene>
    <name evidence="2" type="ORF">LDJ79_17275</name>
</gene>
<dbReference type="Proteomes" id="UP001199044">
    <property type="component" value="Unassembled WGS sequence"/>
</dbReference>